<reference evidence="2 3" key="1">
    <citation type="submission" date="2023-12" db="EMBL/GenBank/DDBJ databases">
        <title>A high-quality genome assembly for Dillenia turbinata (Dilleniales).</title>
        <authorList>
            <person name="Chanderbali A."/>
        </authorList>
    </citation>
    <scope>NUCLEOTIDE SEQUENCE [LARGE SCALE GENOMIC DNA]</scope>
    <source>
        <strain evidence="2">LSX21</strain>
        <tissue evidence="2">Leaf</tissue>
    </source>
</reference>
<evidence type="ECO:0000256" key="1">
    <source>
        <dbReference type="SAM" id="MobiDB-lite"/>
    </source>
</evidence>
<feature type="region of interest" description="Disordered" evidence="1">
    <location>
        <begin position="1"/>
        <end position="78"/>
    </location>
</feature>
<accession>A0AAN8W1N1</accession>
<gene>
    <name evidence="2" type="ORF">RJ641_029393</name>
</gene>
<dbReference type="Proteomes" id="UP001370490">
    <property type="component" value="Unassembled WGS sequence"/>
</dbReference>
<feature type="compositionally biased region" description="Acidic residues" evidence="1">
    <location>
        <begin position="43"/>
        <end position="58"/>
    </location>
</feature>
<evidence type="ECO:0000313" key="2">
    <source>
        <dbReference type="EMBL" id="KAK6939862.1"/>
    </source>
</evidence>
<dbReference type="EMBL" id="JBAMMX010000005">
    <property type="protein sequence ID" value="KAK6939862.1"/>
    <property type="molecule type" value="Genomic_DNA"/>
</dbReference>
<comment type="caution">
    <text evidence="2">The sequence shown here is derived from an EMBL/GenBank/DDBJ whole genome shotgun (WGS) entry which is preliminary data.</text>
</comment>
<organism evidence="2 3">
    <name type="scientific">Dillenia turbinata</name>
    <dbReference type="NCBI Taxonomy" id="194707"/>
    <lineage>
        <taxon>Eukaryota</taxon>
        <taxon>Viridiplantae</taxon>
        <taxon>Streptophyta</taxon>
        <taxon>Embryophyta</taxon>
        <taxon>Tracheophyta</taxon>
        <taxon>Spermatophyta</taxon>
        <taxon>Magnoliopsida</taxon>
        <taxon>eudicotyledons</taxon>
        <taxon>Gunneridae</taxon>
        <taxon>Pentapetalae</taxon>
        <taxon>Dilleniales</taxon>
        <taxon>Dilleniaceae</taxon>
        <taxon>Dillenia</taxon>
    </lineage>
</organism>
<protein>
    <submittedName>
        <fullName evidence="2">Uncharacterized protein</fullName>
    </submittedName>
</protein>
<sequence>MENSTMEEPAVASVDASTPPPEKKTTRRRLIQSTLFLHRSPENENEDCDEEEREDEECGGSQTKQKRKRRARRTSQCRASNKNVMNDIETLNGQVADKDFPVTIRNEFFVKVSERLSKKKNQKEESILKLPEGNDKNCCSPSESVVGIIWSASEFLIAMIDGNR</sequence>
<keyword evidence="3" id="KW-1185">Reference proteome</keyword>
<proteinExistence type="predicted"/>
<feature type="compositionally biased region" description="Basic residues" evidence="1">
    <location>
        <begin position="64"/>
        <end position="75"/>
    </location>
</feature>
<dbReference type="AlphaFoldDB" id="A0AAN8W1N1"/>
<name>A0AAN8W1N1_9MAGN</name>
<evidence type="ECO:0000313" key="3">
    <source>
        <dbReference type="Proteomes" id="UP001370490"/>
    </source>
</evidence>